<dbReference type="SUPFAM" id="SSF52821">
    <property type="entry name" value="Rhodanese/Cell cycle control phosphatase"/>
    <property type="match status" value="1"/>
</dbReference>
<dbReference type="PANTHER" id="PTHR43031">
    <property type="entry name" value="FAD-DEPENDENT OXIDOREDUCTASE"/>
    <property type="match status" value="1"/>
</dbReference>
<dbReference type="GO" id="GO:0004792">
    <property type="term" value="F:thiosulfate-cyanide sulfurtransferase activity"/>
    <property type="evidence" value="ECO:0007669"/>
    <property type="project" value="InterPro"/>
</dbReference>
<dbReference type="Gene3D" id="3.40.250.10">
    <property type="entry name" value="Rhodanese-like domain"/>
    <property type="match status" value="1"/>
</dbReference>
<feature type="domain" description="Rhodanese" evidence="1">
    <location>
        <begin position="40"/>
        <end position="130"/>
    </location>
</feature>
<dbReference type="EMBL" id="MSTQ01000026">
    <property type="protein sequence ID" value="OLT99179.1"/>
    <property type="molecule type" value="Genomic_DNA"/>
</dbReference>
<evidence type="ECO:0000313" key="4">
    <source>
        <dbReference type="Proteomes" id="UP000186756"/>
    </source>
</evidence>
<organism evidence="3 4">
    <name type="scientific">Pseudomonas reinekei</name>
    <dbReference type="NCBI Taxonomy" id="395598"/>
    <lineage>
        <taxon>Bacteria</taxon>
        <taxon>Pseudomonadati</taxon>
        <taxon>Pseudomonadota</taxon>
        <taxon>Gammaproteobacteria</taxon>
        <taxon>Pseudomonadales</taxon>
        <taxon>Pseudomonadaceae</taxon>
        <taxon>Pseudomonas</taxon>
    </lineage>
</organism>
<dbReference type="OrthoDB" id="9802991at2"/>
<evidence type="ECO:0000259" key="1">
    <source>
        <dbReference type="PROSITE" id="PS50206"/>
    </source>
</evidence>
<sequence>MTSLVREIPAAPSAIALMHFSNRLTFETDCSDVHGSQAAGVVDFILVDVRGPLAFERGHVPGAINIPGRLLNAERLATYPKSSLFVVYCAGPHCNGANKAAVKLAALGHPVKEMIGGVTGWLDEGFALNVATSQPVNNVIGCEC</sequence>
<dbReference type="SMART" id="SM00450">
    <property type="entry name" value="RHOD"/>
    <property type="match status" value="1"/>
</dbReference>
<dbReference type="InterPro" id="IPR001763">
    <property type="entry name" value="Rhodanese-like_dom"/>
</dbReference>
<evidence type="ECO:0000313" key="5">
    <source>
        <dbReference type="Proteomes" id="UP000460142"/>
    </source>
</evidence>
<dbReference type="RefSeq" id="WP_075949254.1">
    <property type="nucleotide sequence ID" value="NZ_MSTQ01000026.1"/>
</dbReference>
<reference evidence="2 5" key="3">
    <citation type="submission" date="2019-09" db="EMBL/GenBank/DDBJ databases">
        <title>Draft genome sequences of 48 bacterial type strains from the CCUG.</title>
        <authorList>
            <person name="Tunovic T."/>
            <person name="Pineiro-Iglesias B."/>
            <person name="Unosson C."/>
            <person name="Inganas E."/>
            <person name="Ohlen M."/>
            <person name="Cardew S."/>
            <person name="Jensie-Markopoulos S."/>
            <person name="Salva-Serra F."/>
            <person name="Jaen-Luchoro D."/>
            <person name="Karlsson R."/>
            <person name="Svensson-Stadler L."/>
            <person name="Chun J."/>
            <person name="Moore E."/>
        </authorList>
    </citation>
    <scope>NUCLEOTIDE SEQUENCE [LARGE SCALE GENOMIC DNA]</scope>
    <source>
        <strain evidence="2 5">CCUG 53116</strain>
    </source>
</reference>
<evidence type="ECO:0000313" key="3">
    <source>
        <dbReference type="EMBL" id="OLT99179.1"/>
    </source>
</evidence>
<dbReference type="Pfam" id="PF00581">
    <property type="entry name" value="Rhodanese"/>
    <property type="match status" value="1"/>
</dbReference>
<dbReference type="InterPro" id="IPR036873">
    <property type="entry name" value="Rhodanese-like_dom_sf"/>
</dbReference>
<dbReference type="CDD" id="cd01521">
    <property type="entry name" value="RHOD_PspE2"/>
    <property type="match status" value="1"/>
</dbReference>
<protein>
    <submittedName>
        <fullName evidence="2 3">Rhodanese</fullName>
    </submittedName>
</protein>
<reference evidence="3" key="2">
    <citation type="submission" date="2017-01" db="EMBL/GenBank/DDBJ databases">
        <authorList>
            <person name="Mah S.A."/>
            <person name="Swanson W.J."/>
            <person name="Moy G.W."/>
            <person name="Vacquier V.D."/>
        </authorList>
    </citation>
    <scope>NUCLEOTIDE SEQUENCE [LARGE SCALE GENOMIC DNA]</scope>
    <source>
        <strain evidence="3">MT1</strain>
    </source>
</reference>
<dbReference type="InterPro" id="IPR001307">
    <property type="entry name" value="Thiosulphate_STrfase_CS"/>
</dbReference>
<evidence type="ECO:0000313" key="2">
    <source>
        <dbReference type="EMBL" id="KAB0480497.1"/>
    </source>
</evidence>
<keyword evidence="4" id="KW-1185">Reference proteome</keyword>
<reference evidence="4" key="1">
    <citation type="submission" date="2017-01" db="EMBL/GenBank/DDBJ databases">
        <authorList>
            <person name="Poblete-Castro I."/>
        </authorList>
    </citation>
    <scope>NUCLEOTIDE SEQUENCE [LARGE SCALE GENOMIC DNA]</scope>
    <source>
        <strain evidence="4">DSM 18361 / CCUG 53116 / MT1</strain>
    </source>
</reference>
<gene>
    <name evidence="3" type="ORF">BVK86_26820</name>
    <name evidence="2" type="ORF">F7R15_27560</name>
</gene>
<dbReference type="AlphaFoldDB" id="A0A1Q9WKB1"/>
<proteinExistence type="predicted"/>
<comment type="caution">
    <text evidence="3">The sequence shown here is derived from an EMBL/GenBank/DDBJ whole genome shotgun (WGS) entry which is preliminary data.</text>
</comment>
<dbReference type="PANTHER" id="PTHR43031:SF1">
    <property type="entry name" value="PYRIDINE NUCLEOTIDE-DISULPHIDE OXIDOREDUCTASE"/>
    <property type="match status" value="1"/>
</dbReference>
<accession>A0A1Q9WKB1</accession>
<dbReference type="PROSITE" id="PS50206">
    <property type="entry name" value="RHODANESE_3"/>
    <property type="match status" value="1"/>
</dbReference>
<dbReference type="Proteomes" id="UP000186756">
    <property type="component" value="Unassembled WGS sequence"/>
</dbReference>
<dbReference type="InterPro" id="IPR050229">
    <property type="entry name" value="GlpE_sulfurtransferase"/>
</dbReference>
<dbReference type="EMBL" id="VZPS01000029">
    <property type="protein sequence ID" value="KAB0480497.1"/>
    <property type="molecule type" value="Genomic_DNA"/>
</dbReference>
<dbReference type="PROSITE" id="PS00380">
    <property type="entry name" value="RHODANESE_1"/>
    <property type="match status" value="1"/>
</dbReference>
<dbReference type="Proteomes" id="UP000460142">
    <property type="component" value="Unassembled WGS sequence"/>
</dbReference>
<name>A0A1Q9WKB1_PSERE</name>